<proteinExistence type="predicted"/>
<evidence type="ECO:0000313" key="4">
    <source>
        <dbReference type="Proteomes" id="UP000008206"/>
    </source>
</evidence>
<feature type="region of interest" description="Disordered" evidence="2">
    <location>
        <begin position="1"/>
        <end position="21"/>
    </location>
</feature>
<dbReference type="Proteomes" id="UP000008206">
    <property type="component" value="Plasmid Cy782202"/>
</dbReference>
<keyword evidence="1" id="KW-0175">Coiled coil</keyword>
<organism evidence="3 4">
    <name type="scientific">Gloeothece verrucosa (strain PCC 7822)</name>
    <name type="common">Cyanothece sp. (strain PCC 7822)</name>
    <dbReference type="NCBI Taxonomy" id="497965"/>
    <lineage>
        <taxon>Bacteria</taxon>
        <taxon>Bacillati</taxon>
        <taxon>Cyanobacteriota</taxon>
        <taxon>Cyanophyceae</taxon>
        <taxon>Oscillatoriophycideae</taxon>
        <taxon>Chroococcales</taxon>
        <taxon>Aphanothecaceae</taxon>
        <taxon>Gloeothece</taxon>
        <taxon>Gloeothece verrucosa</taxon>
    </lineage>
</organism>
<evidence type="ECO:0000256" key="2">
    <source>
        <dbReference type="SAM" id="MobiDB-lite"/>
    </source>
</evidence>
<protein>
    <submittedName>
        <fullName evidence="3">Uncharacterized protein</fullName>
    </submittedName>
</protein>
<dbReference type="AlphaFoldDB" id="E0UM82"/>
<feature type="coiled-coil region" evidence="1">
    <location>
        <begin position="476"/>
        <end position="528"/>
    </location>
</feature>
<dbReference type="KEGG" id="cyj:Cyan7822_6262"/>
<sequence>MTTQILAQKESKQPASRHCKDNTTRLSLPTIIEEKASFLAEDQDVAKAIEIISQILPKIGVLFEHLAQLGEAEQILQNKCGAIAAIECKEDYEDFVKADGELHKKSLYHALLQNYFPDSNLFKWLEMGYKIRFWYKSVKSRTAATVIESKLDLLKLGQPIGNYQVGQRNKSEDPDEPIFQKVLESIDDGTIFAQERGNIELDTLEEGQLIEIDQLINATLSTPSTSALEAICEVEEKLRSPEHLPLSYIASFEKLTDEWVKTCPVVRRGTLKLLKWNSIKQKIKVVDLKKLKGECLPIQLEIIKHRDILSKRLGWNETEVDLLLQQVLELAQKKEEESPHTHSWFSRPVGKVMQEYRPLPWISDVEEVLETSKVAGENLDKLRYDLGVFTEEYDWQIVAAKFKLDVDEIASLKKATEELAIENNRPLDPFTGLIRSYKDDLFQAIAISGRDATKLLKKTTIKYSPEEVRELVEEKTGELKQQLEMEQQSREQLETKILSLEERFKQELERERIERQKLEQMMQQILAQQVISVNNNGHQPVVLQES</sequence>
<dbReference type="EMBL" id="CP002200">
    <property type="protein sequence ID" value="ADN18062.1"/>
    <property type="molecule type" value="Genomic_DNA"/>
</dbReference>
<geneLocation type="plasmid" evidence="3 4">
    <name>Cy782202</name>
</geneLocation>
<dbReference type="HOGENOM" id="CLU_498498_0_0_3"/>
<keyword evidence="3" id="KW-0614">Plasmid</keyword>
<evidence type="ECO:0000313" key="3">
    <source>
        <dbReference type="EMBL" id="ADN18062.1"/>
    </source>
</evidence>
<name>E0UM82_GLOV7</name>
<keyword evidence="4" id="KW-1185">Reference proteome</keyword>
<reference evidence="4" key="1">
    <citation type="journal article" date="2011" name="MBio">
        <title>Novel metabolic attributes of the genus Cyanothece, comprising a group of unicellular nitrogen-fixing Cyanobacteria.</title>
        <authorList>
            <person name="Bandyopadhyay A."/>
            <person name="Elvitigala T."/>
            <person name="Welsh E."/>
            <person name="Stockel J."/>
            <person name="Liberton M."/>
            <person name="Min H."/>
            <person name="Sherman L.A."/>
            <person name="Pakrasi H.B."/>
        </authorList>
    </citation>
    <scope>NUCLEOTIDE SEQUENCE [LARGE SCALE GENOMIC DNA]</scope>
    <source>
        <strain evidence="4">PCC 7822</strain>
        <plasmid evidence="4">Cy782202</plasmid>
    </source>
</reference>
<accession>E0UM82</accession>
<dbReference type="RefSeq" id="WP_013334810.1">
    <property type="nucleotide sequence ID" value="NC_014534.1"/>
</dbReference>
<gene>
    <name evidence="3" type="ordered locus">Cyan7822_6262</name>
</gene>
<evidence type="ECO:0000256" key="1">
    <source>
        <dbReference type="SAM" id="Coils"/>
    </source>
</evidence>